<proteinExistence type="inferred from homology"/>
<dbReference type="PANTHER" id="PTHR12358">
    <property type="entry name" value="SPHINGOSINE KINASE"/>
    <property type="match status" value="1"/>
</dbReference>
<name>A0A942ULB1_9BACI</name>
<dbReference type="InterPro" id="IPR001206">
    <property type="entry name" value="Diacylglycerol_kinase_cat_dom"/>
</dbReference>
<comment type="similarity">
    <text evidence="2">Belongs to the diacylglycerol/lipid kinase family.</text>
</comment>
<keyword evidence="13" id="KW-1185">Reference proteome</keyword>
<dbReference type="InterPro" id="IPR045540">
    <property type="entry name" value="YegS/DAGK_C"/>
</dbReference>
<dbReference type="Gene3D" id="3.40.50.10330">
    <property type="entry name" value="Probable inorganic polyphosphate/atp-NAD kinase, domain 1"/>
    <property type="match status" value="1"/>
</dbReference>
<reference evidence="12 13" key="1">
    <citation type="submission" date="2021-05" db="EMBL/GenBank/DDBJ databases">
        <title>Novel Bacillus species.</title>
        <authorList>
            <person name="Liu G."/>
        </authorList>
    </citation>
    <scope>NUCLEOTIDE SEQUENCE [LARGE SCALE GENOMIC DNA]</scope>
    <source>
        <strain evidence="12 13">FJAT-49682</strain>
    </source>
</reference>
<dbReference type="AlphaFoldDB" id="A0A942ULB1"/>
<keyword evidence="6 12" id="KW-0418">Kinase</keyword>
<dbReference type="Pfam" id="PF00781">
    <property type="entry name" value="DAGK_cat"/>
    <property type="match status" value="1"/>
</dbReference>
<gene>
    <name evidence="12" type="ORF">KHA91_08500</name>
</gene>
<keyword evidence="3" id="KW-0444">Lipid biosynthesis</keyword>
<evidence type="ECO:0000256" key="8">
    <source>
        <dbReference type="ARBA" id="ARBA00023098"/>
    </source>
</evidence>
<dbReference type="SUPFAM" id="SSF111331">
    <property type="entry name" value="NAD kinase/diacylglycerol kinase-like"/>
    <property type="match status" value="1"/>
</dbReference>
<protein>
    <submittedName>
        <fullName evidence="12">Diacylglycerol kinase family lipid kinase</fullName>
    </submittedName>
</protein>
<dbReference type="InterPro" id="IPR017438">
    <property type="entry name" value="ATP-NAD_kinase_N"/>
</dbReference>
<dbReference type="GO" id="GO:0005524">
    <property type="term" value="F:ATP binding"/>
    <property type="evidence" value="ECO:0007669"/>
    <property type="project" value="UniProtKB-KW"/>
</dbReference>
<dbReference type="GO" id="GO:0008654">
    <property type="term" value="P:phospholipid biosynthetic process"/>
    <property type="evidence" value="ECO:0007669"/>
    <property type="project" value="UniProtKB-KW"/>
</dbReference>
<evidence type="ECO:0000256" key="5">
    <source>
        <dbReference type="ARBA" id="ARBA00022741"/>
    </source>
</evidence>
<dbReference type="EMBL" id="JAGYPN010000001">
    <property type="protein sequence ID" value="MBS4222800.1"/>
    <property type="molecule type" value="Genomic_DNA"/>
</dbReference>
<comment type="caution">
    <text evidence="12">The sequence shown here is derived from an EMBL/GenBank/DDBJ whole genome shotgun (WGS) entry which is preliminary data.</text>
</comment>
<evidence type="ECO:0000256" key="4">
    <source>
        <dbReference type="ARBA" id="ARBA00022679"/>
    </source>
</evidence>
<dbReference type="InterPro" id="IPR050187">
    <property type="entry name" value="Lipid_Phosphate_FormReg"/>
</dbReference>
<dbReference type="PROSITE" id="PS50146">
    <property type="entry name" value="DAGK"/>
    <property type="match status" value="1"/>
</dbReference>
<dbReference type="Gene3D" id="2.60.200.40">
    <property type="match status" value="1"/>
</dbReference>
<dbReference type="PANTHER" id="PTHR12358:SF54">
    <property type="entry name" value="SPHINGOSINE KINASE RELATED PROTEIN"/>
    <property type="match status" value="1"/>
</dbReference>
<evidence type="ECO:0000259" key="11">
    <source>
        <dbReference type="PROSITE" id="PS50146"/>
    </source>
</evidence>
<dbReference type="SMART" id="SM00046">
    <property type="entry name" value="DAGKc"/>
    <property type="match status" value="1"/>
</dbReference>
<evidence type="ECO:0000313" key="13">
    <source>
        <dbReference type="Proteomes" id="UP000676456"/>
    </source>
</evidence>
<keyword evidence="7" id="KW-0067">ATP-binding</keyword>
<accession>A0A942ULB1</accession>
<evidence type="ECO:0000256" key="10">
    <source>
        <dbReference type="ARBA" id="ARBA00023264"/>
    </source>
</evidence>
<dbReference type="RefSeq" id="WP_213097719.1">
    <property type="nucleotide sequence ID" value="NZ_JAGYPN010000001.1"/>
</dbReference>
<evidence type="ECO:0000256" key="7">
    <source>
        <dbReference type="ARBA" id="ARBA00022840"/>
    </source>
</evidence>
<dbReference type="InterPro" id="IPR016064">
    <property type="entry name" value="NAD/diacylglycerol_kinase_sf"/>
</dbReference>
<dbReference type="Proteomes" id="UP000676456">
    <property type="component" value="Unassembled WGS sequence"/>
</dbReference>
<dbReference type="InterPro" id="IPR005218">
    <property type="entry name" value="Diacylglycerol/lipid_kinase"/>
</dbReference>
<dbReference type="Pfam" id="PF19279">
    <property type="entry name" value="YegS_C"/>
    <property type="match status" value="1"/>
</dbReference>
<evidence type="ECO:0000313" key="12">
    <source>
        <dbReference type="EMBL" id="MBS4222800.1"/>
    </source>
</evidence>
<feature type="domain" description="DAGKc" evidence="11">
    <location>
        <begin position="5"/>
        <end position="139"/>
    </location>
</feature>
<evidence type="ECO:0000256" key="1">
    <source>
        <dbReference type="ARBA" id="ARBA00001946"/>
    </source>
</evidence>
<organism evidence="12 13">
    <name type="scientific">Lederbergia citrea</name>
    <dbReference type="NCBI Taxonomy" id="2833581"/>
    <lineage>
        <taxon>Bacteria</taxon>
        <taxon>Bacillati</taxon>
        <taxon>Bacillota</taxon>
        <taxon>Bacilli</taxon>
        <taxon>Bacillales</taxon>
        <taxon>Bacillaceae</taxon>
        <taxon>Lederbergia</taxon>
    </lineage>
</organism>
<keyword evidence="10" id="KW-1208">Phospholipid metabolism</keyword>
<evidence type="ECO:0000256" key="3">
    <source>
        <dbReference type="ARBA" id="ARBA00022516"/>
    </source>
</evidence>
<keyword evidence="5" id="KW-0547">Nucleotide-binding</keyword>
<dbReference type="NCBIfam" id="TIGR00147">
    <property type="entry name" value="YegS/Rv2252/BmrU family lipid kinase"/>
    <property type="match status" value="1"/>
</dbReference>
<keyword evidence="4" id="KW-0808">Transferase</keyword>
<keyword evidence="9" id="KW-0594">Phospholipid biosynthesis</keyword>
<sequence length="321" mass="36094">MNKPLERHKLVFIVNPAAKNGYCLKIWKRLEKKLSDVQYEVYFTEKEADGVELATNTANDAVSSVLIVAVGGDGTIHEVINGVIDFPHVTIGYIPAGSGNDFARGFRLPANPEKCIEFILKWIDSSGVDYDAGFYELGNGQCGYFVNSIGAGFDAVITKKANSSELKKWLNVFSLGKLIYAFYLVTEIFRYRPSTLEIFVDGKTKVYNKTWFVTISNQPYYGGGMQIAPLADPKDEKLNVVVVHELSRLKLLFLFISVFWGGHLKNKEVDSYKGKEITVRFYDSKPIHADGENIGETPIHIRVCPKSWRLIQNPDKLPPKK</sequence>
<dbReference type="GO" id="GO:0016301">
    <property type="term" value="F:kinase activity"/>
    <property type="evidence" value="ECO:0007669"/>
    <property type="project" value="UniProtKB-KW"/>
</dbReference>
<keyword evidence="8" id="KW-0443">Lipid metabolism</keyword>
<evidence type="ECO:0000256" key="9">
    <source>
        <dbReference type="ARBA" id="ARBA00023209"/>
    </source>
</evidence>
<comment type="cofactor">
    <cofactor evidence="1">
        <name>Mg(2+)</name>
        <dbReference type="ChEBI" id="CHEBI:18420"/>
    </cofactor>
</comment>
<evidence type="ECO:0000256" key="2">
    <source>
        <dbReference type="ARBA" id="ARBA00005983"/>
    </source>
</evidence>
<evidence type="ECO:0000256" key="6">
    <source>
        <dbReference type="ARBA" id="ARBA00022777"/>
    </source>
</evidence>